<gene>
    <name evidence="4" type="ORF">SAMN05444008_101127</name>
</gene>
<dbReference type="GO" id="GO:0016740">
    <property type="term" value="F:transferase activity"/>
    <property type="evidence" value="ECO:0007669"/>
    <property type="project" value="UniProtKB-KW"/>
</dbReference>
<evidence type="ECO:0000259" key="3">
    <source>
        <dbReference type="PROSITE" id="PS51352"/>
    </source>
</evidence>
<dbReference type="Gene3D" id="3.40.30.10">
    <property type="entry name" value="Glutaredoxin"/>
    <property type="match status" value="1"/>
</dbReference>
<dbReference type="InterPro" id="IPR013766">
    <property type="entry name" value="Thioredoxin_domain"/>
</dbReference>
<dbReference type="Pfam" id="PF00085">
    <property type="entry name" value="Thioredoxin"/>
    <property type="match status" value="1"/>
</dbReference>
<feature type="chain" id="PRO_5012273842" evidence="1">
    <location>
        <begin position="21"/>
        <end position="232"/>
    </location>
</feature>
<evidence type="ECO:0000256" key="1">
    <source>
        <dbReference type="SAM" id="SignalP"/>
    </source>
</evidence>
<keyword evidence="5" id="KW-1185">Reference proteome</keyword>
<dbReference type="STRING" id="1302690.BUE76_23525"/>
<dbReference type="CDD" id="cd00158">
    <property type="entry name" value="RHOD"/>
    <property type="match status" value="1"/>
</dbReference>
<dbReference type="PROSITE" id="PS51352">
    <property type="entry name" value="THIOREDOXIN_2"/>
    <property type="match status" value="1"/>
</dbReference>
<proteinExistence type="predicted"/>
<dbReference type="PANTHER" id="PTHR43031">
    <property type="entry name" value="FAD-DEPENDENT OXIDOREDUCTASE"/>
    <property type="match status" value="1"/>
</dbReference>
<feature type="signal peptide" evidence="1">
    <location>
        <begin position="1"/>
        <end position="20"/>
    </location>
</feature>
<dbReference type="EMBL" id="FQUO01000001">
    <property type="protein sequence ID" value="SHE31630.1"/>
    <property type="molecule type" value="Genomic_DNA"/>
</dbReference>
<dbReference type="Gene3D" id="3.40.250.10">
    <property type="entry name" value="Rhodanese-like domain"/>
    <property type="match status" value="1"/>
</dbReference>
<dbReference type="InterPro" id="IPR001763">
    <property type="entry name" value="Rhodanese-like_dom"/>
</dbReference>
<organism evidence="4 5">
    <name type="scientific">Cnuella takakiae</name>
    <dbReference type="NCBI Taxonomy" id="1302690"/>
    <lineage>
        <taxon>Bacteria</taxon>
        <taxon>Pseudomonadati</taxon>
        <taxon>Bacteroidota</taxon>
        <taxon>Chitinophagia</taxon>
        <taxon>Chitinophagales</taxon>
        <taxon>Chitinophagaceae</taxon>
        <taxon>Cnuella</taxon>
    </lineage>
</organism>
<dbReference type="CDD" id="cd02947">
    <property type="entry name" value="TRX_family"/>
    <property type="match status" value="1"/>
</dbReference>
<sequence>MMTINSIPLLLILLTVASCASNAQKMDISVIQFKEGISKQDIQILDVRTQAEYNSGHLKNAFLADWTQPKVFEERIKSLDQNRPVYTYCLSGGRSSAAAEKLRQLGFKEVYNMEGGIMAWKAAQMPVEGTPTTKPMIMEEYLALIPKDKTVLVDIGAVWCPPCKKMAPVIADLVRNSKDTFELVNIDGGAQEGLASQLKADAFPTFIIYKEGQEIWRQSGIVSKETLLQHLQ</sequence>
<reference evidence="4 5" key="1">
    <citation type="submission" date="2016-11" db="EMBL/GenBank/DDBJ databases">
        <authorList>
            <person name="Jaros S."/>
            <person name="Januszkiewicz K."/>
            <person name="Wedrychowicz H."/>
        </authorList>
    </citation>
    <scope>NUCLEOTIDE SEQUENCE [LARGE SCALE GENOMIC DNA]</scope>
    <source>
        <strain evidence="4 5">DSM 26897</strain>
    </source>
</reference>
<dbReference type="InterPro" id="IPR036873">
    <property type="entry name" value="Rhodanese-like_dom_sf"/>
</dbReference>
<evidence type="ECO:0000259" key="2">
    <source>
        <dbReference type="PROSITE" id="PS50206"/>
    </source>
</evidence>
<dbReference type="SUPFAM" id="SSF52821">
    <property type="entry name" value="Rhodanese/Cell cycle control phosphatase"/>
    <property type="match status" value="1"/>
</dbReference>
<dbReference type="InterPro" id="IPR050229">
    <property type="entry name" value="GlpE_sulfurtransferase"/>
</dbReference>
<protein>
    <submittedName>
        <fullName evidence="4">Rhodanese-related sulfurtransferase</fullName>
    </submittedName>
</protein>
<feature type="domain" description="Rhodanese" evidence="2">
    <location>
        <begin position="38"/>
        <end position="129"/>
    </location>
</feature>
<keyword evidence="4" id="KW-0808">Transferase</keyword>
<name>A0A1M4SHF7_9BACT</name>
<evidence type="ECO:0000313" key="4">
    <source>
        <dbReference type="EMBL" id="SHE31630.1"/>
    </source>
</evidence>
<dbReference type="SMART" id="SM00450">
    <property type="entry name" value="RHOD"/>
    <property type="match status" value="1"/>
</dbReference>
<dbReference type="Pfam" id="PF00581">
    <property type="entry name" value="Rhodanese"/>
    <property type="match status" value="1"/>
</dbReference>
<keyword evidence="1" id="KW-0732">Signal</keyword>
<dbReference type="SUPFAM" id="SSF52833">
    <property type="entry name" value="Thioredoxin-like"/>
    <property type="match status" value="1"/>
</dbReference>
<dbReference type="PANTHER" id="PTHR43031:SF1">
    <property type="entry name" value="PYRIDINE NUCLEOTIDE-DISULPHIDE OXIDOREDUCTASE"/>
    <property type="match status" value="1"/>
</dbReference>
<accession>A0A1M4SHF7</accession>
<dbReference type="InterPro" id="IPR036249">
    <property type="entry name" value="Thioredoxin-like_sf"/>
</dbReference>
<feature type="domain" description="Thioredoxin" evidence="3">
    <location>
        <begin position="119"/>
        <end position="232"/>
    </location>
</feature>
<dbReference type="Proteomes" id="UP000184368">
    <property type="component" value="Unassembled WGS sequence"/>
</dbReference>
<dbReference type="AlphaFoldDB" id="A0A1M4SHF7"/>
<evidence type="ECO:0000313" key="5">
    <source>
        <dbReference type="Proteomes" id="UP000184368"/>
    </source>
</evidence>
<dbReference type="PROSITE" id="PS50206">
    <property type="entry name" value="RHODANESE_3"/>
    <property type="match status" value="1"/>
</dbReference>